<proteinExistence type="predicted"/>
<feature type="region of interest" description="Disordered" evidence="1">
    <location>
        <begin position="165"/>
        <end position="188"/>
    </location>
</feature>
<name>A0ABD3NJT8_9STRA</name>
<feature type="compositionally biased region" description="Gly residues" evidence="1">
    <location>
        <begin position="63"/>
        <end position="75"/>
    </location>
</feature>
<protein>
    <recommendedName>
        <fullName evidence="4">Nuclear cap-binding protein subunit 1</fullName>
    </recommendedName>
</protein>
<dbReference type="Gene3D" id="1.25.40.180">
    <property type="match status" value="2"/>
</dbReference>
<evidence type="ECO:0000256" key="1">
    <source>
        <dbReference type="SAM" id="MobiDB-lite"/>
    </source>
</evidence>
<sequence>MDGALSSDRRYESHNSYGSRGGRGGRGRGGGGGRSNNRRHHPYRRDDYGGGRHNNNRRYDSRNGGGYRGRGGGGGRGRDRAPANRFSTETKSVDPQYAMMKQLTAMVAKMGDLGGAAEVTAGSNAVDTTEVRTVVQAISRNVQDLVAVLCSPSNAELFLRFGQEDATTSQPENAPGMEGPTAQPKPPVNAAIDAGPLATLLHSCATNLPLQTPSYAALTLGVECTAPESHAKFALRVVELGMKCLGRDLDVMLDCKQLGAVGTNNEEQDEKERCLAEKSGGHGNGMQIDAYYRAKLMLRFLAHLTNVGIVAGMQQEQQHTGNSMSDGQNLSLFGLLQLLVQCACNAASASSGRASLRKASVVLASLVLSTIPYLNLDELGASVVYLLEEIETNVLGQSYSSDFEPGIGWQAILLKGELDDGETMDDDEEDDDDENDSPAPSCADTLQDLLRTVRKVVDVYSQNGIVQSRFALLRDAPWKSLKIAATTEGMDVEEGGAAAGDMVAMLYSGEPLFLDLLGSEEDKRGKCVPYLLSLDGGDNDNIQLNCRLLDGIVFGRLAIFDAPPDSDDEDDDEEEEVAEKDPNLESYVKSFSLVDRFFLADTIRDVLMCHRPMVSDAGADRSAAKEVAEQLWMISHLFFPAAPLDEGGDISSTDTVDVSKGIEYGIVETLLSLIVQSTPRECDVPATSALNQHLYLARVLLELTKLKPTLVPRATVRAVSGLFEDFIPSLTSVARDNLATWLSIHLFNTDYQWPKSFWDHWSTYVTAGPTSNSRCEFVTLMLHSMAGLSSDGAVGVVKDCLPPGCSLVQSVFLAASETSSISPAELDLVDRFWKTNQDPDAIRQFVISDELTNTSDAIEDGSEDHSMFHRSVWWRTGLATRALLHPAVRDREREIQLVTSVLKQTDNFDDSLTNNEMDEVDPTEDLLSDLSDSISRFKPVLLAALAKDADAYDSIATGRVDDDQLLLAGEVSILREFENVLPSWDTVTLNVLIQSLMKNKIVSPLSVATWAIGDKSSSSPRVASSQWWKHVTVAINHAISSVEGSSTDLGGGIGMIIDDTGNNSDSSEAAAKRLDEALKIISPALKCVVEQSINVLASIEGDKKIPPRGADATEGTKRLFSATLFLLHYHFCLEPPTGMQKLHFMHVLKGLAGTDLGWDKIASSFQFSSQTCKGNGSKLLQSISTSFEKVI</sequence>
<dbReference type="AlphaFoldDB" id="A0ABD3NJT8"/>
<dbReference type="InterPro" id="IPR027159">
    <property type="entry name" value="CBP80"/>
</dbReference>
<accession>A0ABD3NJT8</accession>
<dbReference type="FunFam" id="1.25.40.180:FF:000196">
    <property type="entry name" value="Nuclear cap-binding protein subunit 1-like Protein"/>
    <property type="match status" value="1"/>
</dbReference>
<dbReference type="PANTHER" id="PTHR12412">
    <property type="entry name" value="CAP BINDING PROTEIN"/>
    <property type="match status" value="1"/>
</dbReference>
<feature type="compositionally biased region" description="Gly residues" evidence="1">
    <location>
        <begin position="19"/>
        <end position="34"/>
    </location>
</feature>
<reference evidence="2 3" key="1">
    <citation type="submission" date="2024-10" db="EMBL/GenBank/DDBJ databases">
        <title>Updated reference genomes for cyclostephanoid diatoms.</title>
        <authorList>
            <person name="Roberts W.R."/>
            <person name="Alverson A.J."/>
        </authorList>
    </citation>
    <scope>NUCLEOTIDE SEQUENCE [LARGE SCALE GENOMIC DNA]</scope>
    <source>
        <strain evidence="2 3">AJA010-31</strain>
    </source>
</reference>
<feature type="region of interest" description="Disordered" evidence="1">
    <location>
        <begin position="420"/>
        <end position="443"/>
    </location>
</feature>
<evidence type="ECO:0008006" key="4">
    <source>
        <dbReference type="Google" id="ProtNLM"/>
    </source>
</evidence>
<dbReference type="EMBL" id="JALLPJ020001158">
    <property type="protein sequence ID" value="KAL3775312.1"/>
    <property type="molecule type" value="Genomic_DNA"/>
</dbReference>
<evidence type="ECO:0000313" key="3">
    <source>
        <dbReference type="Proteomes" id="UP001530400"/>
    </source>
</evidence>
<gene>
    <name evidence="2" type="ORF">ACHAWO_012271</name>
</gene>
<dbReference type="PANTHER" id="PTHR12412:SF2">
    <property type="entry name" value="NUCLEAR CAP-BINDING PROTEIN SUBUNIT 1"/>
    <property type="match status" value="1"/>
</dbReference>
<comment type="caution">
    <text evidence="2">The sequence shown here is derived from an EMBL/GenBank/DDBJ whole genome shotgun (WGS) entry which is preliminary data.</text>
</comment>
<feature type="compositionally biased region" description="Acidic residues" evidence="1">
    <location>
        <begin position="420"/>
        <end position="436"/>
    </location>
</feature>
<organism evidence="2 3">
    <name type="scientific">Cyclotella atomus</name>
    <dbReference type="NCBI Taxonomy" id="382360"/>
    <lineage>
        <taxon>Eukaryota</taxon>
        <taxon>Sar</taxon>
        <taxon>Stramenopiles</taxon>
        <taxon>Ochrophyta</taxon>
        <taxon>Bacillariophyta</taxon>
        <taxon>Coscinodiscophyceae</taxon>
        <taxon>Thalassiosirophycidae</taxon>
        <taxon>Stephanodiscales</taxon>
        <taxon>Stephanodiscaceae</taxon>
        <taxon>Cyclotella</taxon>
    </lineage>
</organism>
<keyword evidence="3" id="KW-1185">Reference proteome</keyword>
<evidence type="ECO:0000313" key="2">
    <source>
        <dbReference type="EMBL" id="KAL3775312.1"/>
    </source>
</evidence>
<dbReference type="SUPFAM" id="SSF48371">
    <property type="entry name" value="ARM repeat"/>
    <property type="match status" value="1"/>
</dbReference>
<dbReference type="InterPro" id="IPR016024">
    <property type="entry name" value="ARM-type_fold"/>
</dbReference>
<dbReference type="Proteomes" id="UP001530400">
    <property type="component" value="Unassembled WGS sequence"/>
</dbReference>
<feature type="region of interest" description="Disordered" evidence="1">
    <location>
        <begin position="1"/>
        <end position="93"/>
    </location>
</feature>